<dbReference type="Pfam" id="PF02785">
    <property type="entry name" value="Biotin_carb_C"/>
    <property type="match status" value="1"/>
</dbReference>
<keyword evidence="4 6" id="KW-0067">ATP-binding</keyword>
<evidence type="ECO:0000256" key="2">
    <source>
        <dbReference type="ARBA" id="ARBA00022598"/>
    </source>
</evidence>
<dbReference type="CDD" id="cd06850">
    <property type="entry name" value="biotinyl_domain"/>
    <property type="match status" value="1"/>
</dbReference>
<dbReference type="InterPro" id="IPR005481">
    <property type="entry name" value="BC-like_N"/>
</dbReference>
<dbReference type="AlphaFoldDB" id="A0A9P8WBD2"/>
<dbReference type="InterPro" id="IPR050856">
    <property type="entry name" value="Biotin_carboxylase_complex"/>
</dbReference>
<dbReference type="Gene3D" id="2.40.50.100">
    <property type="match status" value="1"/>
</dbReference>
<dbReference type="Pfam" id="PF00364">
    <property type="entry name" value="Biotin_lipoyl"/>
    <property type="match status" value="1"/>
</dbReference>
<proteinExistence type="predicted"/>
<evidence type="ECO:0000256" key="6">
    <source>
        <dbReference type="PROSITE-ProRule" id="PRU00409"/>
    </source>
</evidence>
<dbReference type="SUPFAM" id="SSF56059">
    <property type="entry name" value="Glutathione synthetase ATP-binding domain-like"/>
    <property type="match status" value="1"/>
</dbReference>
<dbReference type="Pfam" id="PF02786">
    <property type="entry name" value="CPSase_L_D2"/>
    <property type="match status" value="1"/>
</dbReference>
<dbReference type="PROSITE" id="PS50975">
    <property type="entry name" value="ATP_GRASP"/>
    <property type="match status" value="1"/>
</dbReference>
<dbReference type="PANTHER" id="PTHR18866:SF127">
    <property type="match status" value="1"/>
</dbReference>
<protein>
    <submittedName>
        <fullName evidence="10">Carbamoyl-phosphate synthase L chain, ATP binding domain-containing protein</fullName>
    </submittedName>
</protein>
<dbReference type="InterPro" id="IPR011054">
    <property type="entry name" value="Rudment_hybrid_motif"/>
</dbReference>
<dbReference type="PANTHER" id="PTHR18866">
    <property type="entry name" value="CARBOXYLASE:PYRUVATE/ACETYL-COA/PROPIONYL-COA CARBOXYLASE"/>
    <property type="match status" value="1"/>
</dbReference>
<evidence type="ECO:0000256" key="4">
    <source>
        <dbReference type="ARBA" id="ARBA00022840"/>
    </source>
</evidence>
<organism evidence="10 11">
    <name type="scientific">Thelonectria olida</name>
    <dbReference type="NCBI Taxonomy" id="1576542"/>
    <lineage>
        <taxon>Eukaryota</taxon>
        <taxon>Fungi</taxon>
        <taxon>Dikarya</taxon>
        <taxon>Ascomycota</taxon>
        <taxon>Pezizomycotina</taxon>
        <taxon>Sordariomycetes</taxon>
        <taxon>Hypocreomycetidae</taxon>
        <taxon>Hypocreales</taxon>
        <taxon>Nectriaceae</taxon>
        <taxon>Thelonectria</taxon>
    </lineage>
</organism>
<dbReference type="GO" id="GO:0016874">
    <property type="term" value="F:ligase activity"/>
    <property type="evidence" value="ECO:0007669"/>
    <property type="project" value="UniProtKB-KW"/>
</dbReference>
<comment type="caution">
    <text evidence="10">The sequence shown here is derived from an EMBL/GenBank/DDBJ whole genome shotgun (WGS) entry which is preliminary data.</text>
</comment>
<dbReference type="OrthoDB" id="196847at2759"/>
<dbReference type="Pfam" id="PF00289">
    <property type="entry name" value="Biotin_carb_N"/>
    <property type="match status" value="1"/>
</dbReference>
<evidence type="ECO:0000259" key="8">
    <source>
        <dbReference type="PROSITE" id="PS50975"/>
    </source>
</evidence>
<feature type="domain" description="Biotin carboxylation" evidence="9">
    <location>
        <begin position="32"/>
        <end position="489"/>
    </location>
</feature>
<dbReference type="Gene3D" id="3.30.470.20">
    <property type="entry name" value="ATP-grasp fold, B domain"/>
    <property type="match status" value="1"/>
</dbReference>
<comment type="cofactor">
    <cofactor evidence="1">
        <name>biotin</name>
        <dbReference type="ChEBI" id="CHEBI:57586"/>
    </cofactor>
</comment>
<dbReference type="SUPFAM" id="SSF51230">
    <property type="entry name" value="Single hybrid motif"/>
    <property type="match status" value="1"/>
</dbReference>
<dbReference type="InterPro" id="IPR011053">
    <property type="entry name" value="Single_hybrid_motif"/>
</dbReference>
<keyword evidence="2" id="KW-0436">Ligase</keyword>
<gene>
    <name evidence="10" type="ORF">B0T10DRAFT_509170</name>
</gene>
<dbReference type="Proteomes" id="UP000777438">
    <property type="component" value="Unassembled WGS sequence"/>
</dbReference>
<dbReference type="InterPro" id="IPR011764">
    <property type="entry name" value="Biotin_carboxylation_dom"/>
</dbReference>
<evidence type="ECO:0000313" key="11">
    <source>
        <dbReference type="Proteomes" id="UP000777438"/>
    </source>
</evidence>
<dbReference type="SUPFAM" id="SSF51246">
    <property type="entry name" value="Rudiment single hybrid motif"/>
    <property type="match status" value="1"/>
</dbReference>
<accession>A0A9P8WBD2</accession>
<keyword evidence="5" id="KW-0092">Biotin</keyword>
<dbReference type="PROSITE" id="PS50979">
    <property type="entry name" value="BC"/>
    <property type="match status" value="1"/>
</dbReference>
<keyword evidence="11" id="KW-1185">Reference proteome</keyword>
<feature type="domain" description="Lipoyl-binding" evidence="7">
    <location>
        <begin position="711"/>
        <end position="785"/>
    </location>
</feature>
<dbReference type="GO" id="GO:0005524">
    <property type="term" value="F:ATP binding"/>
    <property type="evidence" value="ECO:0007669"/>
    <property type="project" value="UniProtKB-UniRule"/>
</dbReference>
<sequence>MSSNTLHPDACPQRPPLFVAPLPIDPNTGLPFIRKVLVANRGEIASRIIQTCRKLNIQSALIYVEEDQNSRHIVEADNALNVGSLNQHLINPFLNIDLLVKTALDLGADAIHPGYGYLSENADFATSVAKAGLIFIGPGPEAMSTLGDKRMSKKYLEENAPDVPLIPGFSGSSVQIEHLEEAADKIGYPVMLKASAGGGGKGMRVVREPSHLREELERVQSEATRSFGSSDCILEKYIENSKHVEVQILGDEHGNVVSFFERDCSVQRRHQKLIEESPCPVLSDEIRREMGQVAVRIAKLIGYSNAGTVEFVFDVDTSRFFFLEVNARLQVEHPISEEVTGVDLVALQLFAASGGNLTSLPQVTSLKQVGHAIECRLCAEDPQRDFLPDHGPIHLWLPGEGSLAPGRDIRYETAMQSGASVSTNFDSMIAKLVVWAPTREMAIQKMKHVMANTVCVGVKTNQLFLQSCLAHKEFRGGRYQTSFIPRNRDELLLPPRGYDRNLGLIPSFFLRSLHHRSQDSSRNRRPFQSVRPHFRNQHHDPVNIHSDVVTGDWLSSAGPQKSSSLFVWSPENSRIVGSGNARVIALDDLRASADKAHEGDSAIKVIADEYNGVSNILRRVSSPSLDLKLLSWASLGPAELSPADKPASAVLDVTVGGKRIRAFCVAPTNQSQFPNESQTVFCHFPHIGTCIQFQRDSLLTWSENQRASVRAKTDKVEDDIVAPMPCKILSIKKKNGDEVKEGDLVMVIESMKMEVSIKASKGGLFETTWKDGDASEEGRVLCRIA</sequence>
<dbReference type="SUPFAM" id="SSF52440">
    <property type="entry name" value="PreATP-grasp domain"/>
    <property type="match status" value="1"/>
</dbReference>
<evidence type="ECO:0000256" key="5">
    <source>
        <dbReference type="ARBA" id="ARBA00023267"/>
    </source>
</evidence>
<evidence type="ECO:0000259" key="7">
    <source>
        <dbReference type="PROSITE" id="PS50968"/>
    </source>
</evidence>
<dbReference type="FunFam" id="3.30.1490.20:FF:000003">
    <property type="entry name" value="acetyl-CoA carboxylase isoform X1"/>
    <property type="match status" value="1"/>
</dbReference>
<dbReference type="InterPro" id="IPR016185">
    <property type="entry name" value="PreATP-grasp_dom_sf"/>
</dbReference>
<dbReference type="SMART" id="SM00878">
    <property type="entry name" value="Biotin_carb_C"/>
    <property type="match status" value="1"/>
</dbReference>
<evidence type="ECO:0000256" key="1">
    <source>
        <dbReference type="ARBA" id="ARBA00001953"/>
    </source>
</evidence>
<dbReference type="PROSITE" id="PS00866">
    <property type="entry name" value="CPSASE_1"/>
    <property type="match status" value="1"/>
</dbReference>
<evidence type="ECO:0000256" key="3">
    <source>
        <dbReference type="ARBA" id="ARBA00022741"/>
    </source>
</evidence>
<dbReference type="InterPro" id="IPR011761">
    <property type="entry name" value="ATP-grasp"/>
</dbReference>
<evidence type="ECO:0000313" key="10">
    <source>
        <dbReference type="EMBL" id="KAH6894700.1"/>
    </source>
</evidence>
<dbReference type="InterPro" id="IPR005479">
    <property type="entry name" value="CPAse_ATP-bd"/>
</dbReference>
<dbReference type="InterPro" id="IPR005482">
    <property type="entry name" value="Biotin_COase_C"/>
</dbReference>
<dbReference type="PROSITE" id="PS00867">
    <property type="entry name" value="CPSASE_2"/>
    <property type="match status" value="1"/>
</dbReference>
<dbReference type="GO" id="GO:0046872">
    <property type="term" value="F:metal ion binding"/>
    <property type="evidence" value="ECO:0007669"/>
    <property type="project" value="InterPro"/>
</dbReference>
<keyword evidence="3 6" id="KW-0547">Nucleotide-binding</keyword>
<dbReference type="InterPro" id="IPR000089">
    <property type="entry name" value="Biotin_lipoyl"/>
</dbReference>
<name>A0A9P8WBD2_9HYPO</name>
<dbReference type="EMBL" id="JAGPYM010000005">
    <property type="protein sequence ID" value="KAH6894700.1"/>
    <property type="molecule type" value="Genomic_DNA"/>
</dbReference>
<dbReference type="PROSITE" id="PS50968">
    <property type="entry name" value="BIOTINYL_LIPOYL"/>
    <property type="match status" value="1"/>
</dbReference>
<evidence type="ECO:0000259" key="9">
    <source>
        <dbReference type="PROSITE" id="PS50979"/>
    </source>
</evidence>
<reference evidence="10 11" key="1">
    <citation type="journal article" date="2021" name="Nat. Commun.">
        <title>Genetic determinants of endophytism in the Arabidopsis root mycobiome.</title>
        <authorList>
            <person name="Mesny F."/>
            <person name="Miyauchi S."/>
            <person name="Thiergart T."/>
            <person name="Pickel B."/>
            <person name="Atanasova L."/>
            <person name="Karlsson M."/>
            <person name="Huettel B."/>
            <person name="Barry K.W."/>
            <person name="Haridas S."/>
            <person name="Chen C."/>
            <person name="Bauer D."/>
            <person name="Andreopoulos W."/>
            <person name="Pangilinan J."/>
            <person name="LaButti K."/>
            <person name="Riley R."/>
            <person name="Lipzen A."/>
            <person name="Clum A."/>
            <person name="Drula E."/>
            <person name="Henrissat B."/>
            <person name="Kohler A."/>
            <person name="Grigoriev I.V."/>
            <person name="Martin F.M."/>
            <person name="Hacquard S."/>
        </authorList>
    </citation>
    <scope>NUCLEOTIDE SEQUENCE [LARGE SCALE GENOMIC DNA]</scope>
    <source>
        <strain evidence="10 11">MPI-CAGE-CH-0241</strain>
    </source>
</reference>
<feature type="domain" description="ATP-grasp" evidence="8">
    <location>
        <begin position="153"/>
        <end position="353"/>
    </location>
</feature>